<proteinExistence type="predicted"/>
<feature type="signal peptide" evidence="2">
    <location>
        <begin position="1"/>
        <end position="25"/>
    </location>
</feature>
<keyword evidence="1" id="KW-0472">Membrane</keyword>
<accession>A0A917WTG9</accession>
<dbReference type="RefSeq" id="WP_117153746.1">
    <property type="nucleotide sequence ID" value="NZ_BMLG01000004.1"/>
</dbReference>
<protein>
    <recommendedName>
        <fullName evidence="5">Gram-positive cocci surface proteins LPxTG domain-containing protein</fullName>
    </recommendedName>
</protein>
<evidence type="ECO:0000256" key="1">
    <source>
        <dbReference type="SAM" id="Phobius"/>
    </source>
</evidence>
<evidence type="ECO:0000313" key="3">
    <source>
        <dbReference type="EMBL" id="GGM27829.1"/>
    </source>
</evidence>
<feature type="chain" id="PRO_5037273602" description="Gram-positive cocci surface proteins LPxTG domain-containing protein" evidence="2">
    <location>
        <begin position="26"/>
        <end position="148"/>
    </location>
</feature>
<evidence type="ECO:0008006" key="5">
    <source>
        <dbReference type="Google" id="ProtNLM"/>
    </source>
</evidence>
<dbReference type="AlphaFoldDB" id="A0A917WTG9"/>
<dbReference type="Proteomes" id="UP000618460">
    <property type="component" value="Unassembled WGS sequence"/>
</dbReference>
<keyword evidence="1" id="KW-1133">Transmembrane helix</keyword>
<keyword evidence="1" id="KW-0812">Transmembrane</keyword>
<reference evidence="3" key="2">
    <citation type="submission" date="2020-09" db="EMBL/GenBank/DDBJ databases">
        <authorList>
            <person name="Sun Q."/>
            <person name="Zhou Y."/>
        </authorList>
    </citation>
    <scope>NUCLEOTIDE SEQUENCE</scope>
    <source>
        <strain evidence="3">CGMCC 1.6333</strain>
    </source>
</reference>
<organism evidence="3 4">
    <name type="scientific">Paraliobacillus quinghaiensis</name>
    <dbReference type="NCBI Taxonomy" id="470815"/>
    <lineage>
        <taxon>Bacteria</taxon>
        <taxon>Bacillati</taxon>
        <taxon>Bacillota</taxon>
        <taxon>Bacilli</taxon>
        <taxon>Bacillales</taxon>
        <taxon>Bacillaceae</taxon>
        <taxon>Paraliobacillus</taxon>
    </lineage>
</organism>
<reference evidence="3" key="1">
    <citation type="journal article" date="2014" name="Int. J. Syst. Evol. Microbiol.">
        <title>Complete genome sequence of Corynebacterium casei LMG S-19264T (=DSM 44701T), isolated from a smear-ripened cheese.</title>
        <authorList>
            <consortium name="US DOE Joint Genome Institute (JGI-PGF)"/>
            <person name="Walter F."/>
            <person name="Albersmeier A."/>
            <person name="Kalinowski J."/>
            <person name="Ruckert C."/>
        </authorList>
    </citation>
    <scope>NUCLEOTIDE SEQUENCE</scope>
    <source>
        <strain evidence="3">CGMCC 1.6333</strain>
    </source>
</reference>
<evidence type="ECO:0000256" key="2">
    <source>
        <dbReference type="SAM" id="SignalP"/>
    </source>
</evidence>
<dbReference type="EMBL" id="BMLG01000004">
    <property type="protein sequence ID" value="GGM27829.1"/>
    <property type="molecule type" value="Genomic_DNA"/>
</dbReference>
<sequence>MIRIKGLVSILLGLSLLLVFTSQTAANEGDILQKQGEIDQFLFEENNVDLEERGIFVTHTRPFEDTIEVGISPYTEDHAAYLYAELGKDNITVVNGEHAETFTSGQADSDVVTTDVAEESSNPSYLWLYILVGVIIIGGGLFLLKKKK</sequence>
<evidence type="ECO:0000313" key="4">
    <source>
        <dbReference type="Proteomes" id="UP000618460"/>
    </source>
</evidence>
<keyword evidence="4" id="KW-1185">Reference proteome</keyword>
<dbReference type="OrthoDB" id="2067368at2"/>
<dbReference type="NCBIfam" id="TIGR01167">
    <property type="entry name" value="LPXTG_anchor"/>
    <property type="match status" value="1"/>
</dbReference>
<gene>
    <name evidence="3" type="ORF">GCM10011351_12160</name>
</gene>
<keyword evidence="2" id="KW-0732">Signal</keyword>
<comment type="caution">
    <text evidence="3">The sequence shown here is derived from an EMBL/GenBank/DDBJ whole genome shotgun (WGS) entry which is preliminary data.</text>
</comment>
<name>A0A917WTG9_9BACI</name>
<feature type="transmembrane region" description="Helical" evidence="1">
    <location>
        <begin position="126"/>
        <end position="144"/>
    </location>
</feature>